<sequence>MQWNELEKYFSAARLDRYSSARAGDRVRAASDYASNLLLAEAMLPVLNTVEIALRNGIHSRLTSLYKRPDWWAEWDENAAFKWQNREIASAIAKLNRRHEPRTPDKVIAELTFGFWCSLFNAQLQDLLWKDLRLVFARCPKPLRQRHNISAALNQVRDLRNRIFHHEPLLWLQPPLPDHHSNGLTVINWIDPCLAQWLNNLDRLPLVWDTWQAS</sequence>
<evidence type="ECO:0000313" key="2">
    <source>
        <dbReference type="Proteomes" id="UP000193749"/>
    </source>
</evidence>
<keyword evidence="2" id="KW-1185">Reference proteome</keyword>
<organism evidence="1 2">
    <name type="scientific">Pantoea cypripedii</name>
    <name type="common">Pectobacterium cypripedii</name>
    <name type="synonym">Erwinia cypripedii</name>
    <dbReference type="NCBI Taxonomy" id="55209"/>
    <lineage>
        <taxon>Bacteria</taxon>
        <taxon>Pseudomonadati</taxon>
        <taxon>Pseudomonadota</taxon>
        <taxon>Gammaproteobacteria</taxon>
        <taxon>Enterobacterales</taxon>
        <taxon>Erwiniaceae</taxon>
        <taxon>Pantoea</taxon>
    </lineage>
</organism>
<dbReference type="RefSeq" id="WP_084880211.1">
    <property type="nucleotide sequence ID" value="NZ_JAGGMY010000005.1"/>
</dbReference>
<evidence type="ECO:0008006" key="3">
    <source>
        <dbReference type="Google" id="ProtNLM"/>
    </source>
</evidence>
<name>A0A1X1EN02_PANCY</name>
<dbReference type="AlphaFoldDB" id="A0A1X1EN02"/>
<reference evidence="1 2" key="1">
    <citation type="journal article" date="2017" name="Antonie Van Leeuwenhoek">
        <title>Phylogenomic resolution of the bacterial genus Pantoea and its relationship with Erwinia and Tatumella.</title>
        <authorList>
            <person name="Palmer M."/>
            <person name="Steenkamp E.T."/>
            <person name="Coetzee M.P."/>
            <person name="Chan W.Y."/>
            <person name="van Zyl E."/>
            <person name="De Maayer P."/>
            <person name="Coutinho T.A."/>
            <person name="Blom J."/>
            <person name="Smits T.H."/>
            <person name="Duffy B."/>
            <person name="Venter S.N."/>
        </authorList>
    </citation>
    <scope>NUCLEOTIDE SEQUENCE [LARGE SCALE GENOMIC DNA]</scope>
    <source>
        <strain evidence="1 2">LMG 2657</strain>
    </source>
</reference>
<dbReference type="Proteomes" id="UP000193749">
    <property type="component" value="Unassembled WGS sequence"/>
</dbReference>
<gene>
    <name evidence="1" type="ORF">HA50_23895</name>
</gene>
<comment type="caution">
    <text evidence="1">The sequence shown here is derived from an EMBL/GenBank/DDBJ whole genome shotgun (WGS) entry which is preliminary data.</text>
</comment>
<evidence type="ECO:0000313" key="1">
    <source>
        <dbReference type="EMBL" id="ORM90317.1"/>
    </source>
</evidence>
<dbReference type="EMBL" id="MLJI01000002">
    <property type="protein sequence ID" value="ORM90317.1"/>
    <property type="molecule type" value="Genomic_DNA"/>
</dbReference>
<accession>A0A1X1EN02</accession>
<protein>
    <recommendedName>
        <fullName evidence="3">CAAX protease</fullName>
    </recommendedName>
</protein>
<dbReference type="OrthoDB" id="9813050at2"/>
<dbReference type="STRING" id="55209.HA50_23895"/>
<proteinExistence type="predicted"/>